<name>A0A8T2YBG3_POPDE</name>
<dbReference type="Proteomes" id="UP000807159">
    <property type="component" value="Chromosome 7"/>
</dbReference>
<keyword evidence="2" id="KW-1185">Reference proteome</keyword>
<organism evidence="1 2">
    <name type="scientific">Populus deltoides</name>
    <name type="common">Eastern poplar</name>
    <name type="synonym">Eastern cottonwood</name>
    <dbReference type="NCBI Taxonomy" id="3696"/>
    <lineage>
        <taxon>Eukaryota</taxon>
        <taxon>Viridiplantae</taxon>
        <taxon>Streptophyta</taxon>
        <taxon>Embryophyta</taxon>
        <taxon>Tracheophyta</taxon>
        <taxon>Spermatophyta</taxon>
        <taxon>Magnoliopsida</taxon>
        <taxon>eudicotyledons</taxon>
        <taxon>Gunneridae</taxon>
        <taxon>Pentapetalae</taxon>
        <taxon>rosids</taxon>
        <taxon>fabids</taxon>
        <taxon>Malpighiales</taxon>
        <taxon>Salicaceae</taxon>
        <taxon>Saliceae</taxon>
        <taxon>Populus</taxon>
    </lineage>
</organism>
<dbReference type="AlphaFoldDB" id="A0A8T2YBG3"/>
<protein>
    <submittedName>
        <fullName evidence="1">Uncharacterized protein</fullName>
    </submittedName>
</protein>
<proteinExistence type="predicted"/>
<dbReference type="EMBL" id="JACEGQ020000007">
    <property type="protein sequence ID" value="KAH8502494.1"/>
    <property type="molecule type" value="Genomic_DNA"/>
</dbReference>
<sequence length="127" mass="14447">MPDYILQNVLSDQRCEKCGAEVEFAFQDSRDCGIAREVWKGAGMEKFLAKDSVHDIKDWLWCSILHHEDSRAESRAPMIALTLWYARNALHFQQKCIDSAGIVQVAHTTLQRYREANASSVSLCLDS</sequence>
<comment type="caution">
    <text evidence="1">The sequence shown here is derived from an EMBL/GenBank/DDBJ whole genome shotgun (WGS) entry which is preliminary data.</text>
</comment>
<accession>A0A8T2YBG3</accession>
<evidence type="ECO:0000313" key="1">
    <source>
        <dbReference type="EMBL" id="KAH8502494.1"/>
    </source>
</evidence>
<evidence type="ECO:0000313" key="2">
    <source>
        <dbReference type="Proteomes" id="UP000807159"/>
    </source>
</evidence>
<gene>
    <name evidence="1" type="ORF">H0E87_013974</name>
</gene>
<reference evidence="1" key="1">
    <citation type="journal article" date="2021" name="J. Hered.">
        <title>Genome Assembly of Salicaceae Populus deltoides (Eastern Cottonwood) I-69 Based on Nanopore Sequencing and Hi-C Technologies.</title>
        <authorList>
            <person name="Bai S."/>
            <person name="Wu H."/>
            <person name="Zhang J."/>
            <person name="Pan Z."/>
            <person name="Zhao W."/>
            <person name="Li Z."/>
            <person name="Tong C."/>
        </authorList>
    </citation>
    <scope>NUCLEOTIDE SEQUENCE</scope>
    <source>
        <tissue evidence="1">Leaf</tissue>
    </source>
</reference>